<feature type="non-terminal residue" evidence="1">
    <location>
        <position position="262"/>
    </location>
</feature>
<accession>X1AS73</accession>
<dbReference type="EMBL" id="BART01012815">
    <property type="protein sequence ID" value="GAG85699.1"/>
    <property type="molecule type" value="Genomic_DNA"/>
</dbReference>
<sequence length="262" mass="29510">PPEDGKPGKVKIMLTGKEKGFPELIMTYKEKGQEPVKQRYPLLTLDVKPPKLRGIEVKSGEDRVSRLLFDLEATDKAARFEEFKLRGTEAAIDSSFISAEKLNDMINILGKLQNRGIFEETLSYDRVGEVFFHIIVEDDDEFSNIVSLKQSLKPLNTQNPVLTAEDFKYEGQRIIQWDTPMNPAEAAANLARLNTFAEVNSYYMATSFLGNDVFAADLYLPVKAKFISQAKHNALKPTLLLYGRVHGNEVSSTSHLLRLAEL</sequence>
<dbReference type="AlphaFoldDB" id="X1AS73"/>
<evidence type="ECO:0008006" key="2">
    <source>
        <dbReference type="Google" id="ProtNLM"/>
    </source>
</evidence>
<feature type="non-terminal residue" evidence="1">
    <location>
        <position position="1"/>
    </location>
</feature>
<comment type="caution">
    <text evidence="1">The sequence shown here is derived from an EMBL/GenBank/DDBJ whole genome shotgun (WGS) entry which is preliminary data.</text>
</comment>
<protein>
    <recommendedName>
        <fullName evidence="2">Peptidase M14 carboxypeptidase A domain-containing protein</fullName>
    </recommendedName>
</protein>
<proteinExistence type="predicted"/>
<reference evidence="1" key="1">
    <citation type="journal article" date="2014" name="Front. Microbiol.">
        <title>High frequency of phylogenetically diverse reductive dehalogenase-homologous genes in deep subseafloor sedimentary metagenomes.</title>
        <authorList>
            <person name="Kawai M."/>
            <person name="Futagami T."/>
            <person name="Toyoda A."/>
            <person name="Takaki Y."/>
            <person name="Nishi S."/>
            <person name="Hori S."/>
            <person name="Arai W."/>
            <person name="Tsubouchi T."/>
            <person name="Morono Y."/>
            <person name="Uchiyama I."/>
            <person name="Ito T."/>
            <person name="Fujiyama A."/>
            <person name="Inagaki F."/>
            <person name="Takami H."/>
        </authorList>
    </citation>
    <scope>NUCLEOTIDE SEQUENCE</scope>
    <source>
        <strain evidence="1">Expedition CK06-06</strain>
    </source>
</reference>
<name>X1AS73_9ZZZZ</name>
<evidence type="ECO:0000313" key="1">
    <source>
        <dbReference type="EMBL" id="GAG85699.1"/>
    </source>
</evidence>
<gene>
    <name evidence="1" type="ORF">S01H4_26536</name>
</gene>
<organism evidence="1">
    <name type="scientific">marine sediment metagenome</name>
    <dbReference type="NCBI Taxonomy" id="412755"/>
    <lineage>
        <taxon>unclassified sequences</taxon>
        <taxon>metagenomes</taxon>
        <taxon>ecological metagenomes</taxon>
    </lineage>
</organism>